<dbReference type="STRING" id="1328759.A0A5C2SWT9"/>
<dbReference type="Proteomes" id="UP000313359">
    <property type="component" value="Unassembled WGS sequence"/>
</dbReference>
<organism evidence="1 2">
    <name type="scientific">Lentinus tigrinus ALCF2SS1-6</name>
    <dbReference type="NCBI Taxonomy" id="1328759"/>
    <lineage>
        <taxon>Eukaryota</taxon>
        <taxon>Fungi</taxon>
        <taxon>Dikarya</taxon>
        <taxon>Basidiomycota</taxon>
        <taxon>Agaricomycotina</taxon>
        <taxon>Agaricomycetes</taxon>
        <taxon>Polyporales</taxon>
        <taxon>Polyporaceae</taxon>
        <taxon>Lentinus</taxon>
    </lineage>
</organism>
<accession>A0A5C2SWT9</accession>
<protein>
    <recommendedName>
        <fullName evidence="3">F-box domain-containing protein</fullName>
    </recommendedName>
</protein>
<dbReference type="EMBL" id="ML122250">
    <property type="protein sequence ID" value="RPD67417.1"/>
    <property type="molecule type" value="Genomic_DNA"/>
</dbReference>
<name>A0A5C2SWT9_9APHY</name>
<reference evidence="1" key="1">
    <citation type="journal article" date="2018" name="Genome Biol. Evol.">
        <title>Genomics and development of Lentinus tigrinus, a white-rot wood-decaying mushroom with dimorphic fruiting bodies.</title>
        <authorList>
            <person name="Wu B."/>
            <person name="Xu Z."/>
            <person name="Knudson A."/>
            <person name="Carlson A."/>
            <person name="Chen N."/>
            <person name="Kovaka S."/>
            <person name="LaButti K."/>
            <person name="Lipzen A."/>
            <person name="Pennachio C."/>
            <person name="Riley R."/>
            <person name="Schakwitz W."/>
            <person name="Umezawa K."/>
            <person name="Ohm R.A."/>
            <person name="Grigoriev I.V."/>
            <person name="Nagy L.G."/>
            <person name="Gibbons J."/>
            <person name="Hibbett D."/>
        </authorList>
    </citation>
    <scope>NUCLEOTIDE SEQUENCE [LARGE SCALE GENOMIC DNA]</scope>
    <source>
        <strain evidence="1">ALCF2SS1-6</strain>
    </source>
</reference>
<gene>
    <name evidence="1" type="ORF">L227DRAFT_605804</name>
</gene>
<evidence type="ECO:0000313" key="2">
    <source>
        <dbReference type="Proteomes" id="UP000313359"/>
    </source>
</evidence>
<evidence type="ECO:0000313" key="1">
    <source>
        <dbReference type="EMBL" id="RPD67417.1"/>
    </source>
</evidence>
<sequence length="236" mass="26758">MERIPVETLHHIFTLACCDGGYTGRSLSLACKAFRNVVRSIRYHSVALVGFRHVECFLRCYHRDRAVGERQGSPYTPTIRHLFLRPDATDVNGVDNAMHGTTTQQTLCEVLRLAGPTLITLLYTGEVRWEDLLVDCQCEFPNLKELTFTRRDSFEGNRHAGRPPYPQLAHQFPALRKLHVVFVRSLENVETVLGKWAEVAPNVSHVRASGLHSGDMPARWMLLMICKDFSDPDDVA</sequence>
<dbReference type="AlphaFoldDB" id="A0A5C2SWT9"/>
<keyword evidence="2" id="KW-1185">Reference proteome</keyword>
<proteinExistence type="predicted"/>
<evidence type="ECO:0008006" key="3">
    <source>
        <dbReference type="Google" id="ProtNLM"/>
    </source>
</evidence>
<dbReference type="OrthoDB" id="2758338at2759"/>